<organism evidence="1 2">
    <name type="scientific">Haloferula sargassicola</name>
    <dbReference type="NCBI Taxonomy" id="490096"/>
    <lineage>
        <taxon>Bacteria</taxon>
        <taxon>Pseudomonadati</taxon>
        <taxon>Verrucomicrobiota</taxon>
        <taxon>Verrucomicrobiia</taxon>
        <taxon>Verrucomicrobiales</taxon>
        <taxon>Verrucomicrobiaceae</taxon>
        <taxon>Haloferula</taxon>
    </lineage>
</organism>
<keyword evidence="2" id="KW-1185">Reference proteome</keyword>
<dbReference type="RefSeq" id="WP_353566207.1">
    <property type="nucleotide sequence ID" value="NZ_BAABRI010000006.1"/>
</dbReference>
<dbReference type="EMBL" id="BAABRI010000006">
    <property type="protein sequence ID" value="GAA5482060.1"/>
    <property type="molecule type" value="Genomic_DNA"/>
</dbReference>
<evidence type="ECO:0000313" key="1">
    <source>
        <dbReference type="EMBL" id="GAA5482060.1"/>
    </source>
</evidence>
<accession>A0ABP9UKL2</accession>
<dbReference type="Gene3D" id="3.90.1690.10">
    <property type="entry name" value="phage-related protein like domain"/>
    <property type="match status" value="1"/>
</dbReference>
<protein>
    <recommendedName>
        <fullName evidence="3">Major capsid protein</fullName>
    </recommendedName>
</protein>
<comment type="caution">
    <text evidence="1">The sequence shown here is derived from an EMBL/GenBank/DDBJ whole genome shotgun (WGS) entry which is preliminary data.</text>
</comment>
<gene>
    <name evidence="1" type="ORF">Hsar01_01275</name>
</gene>
<name>A0ABP9UKL2_9BACT</name>
<sequence>MKNASLYFALTGATSMAKTPSLGDIIVSNDQQNFAASLATEVVGYLAGLPSPDEEESLNLLAPLLMTGDFFNFPKAADEAFLTEIDGSDIRAIGGSFKRIEHRGTKVTLGTDQKGLTERVDHRTIPVVNGQRVAGWENRTARGLMNRLTRADKYRALGVIDGAANNNNVVWDAAGNPDADIRAMVQRTRTKTGRLPTHLVVGSAAQMLRQDSYEDAARANHAMARHSEWTMEQLAAYASAGRGYVETGLIQTKKGAAKIDQLGLAVYSYSALAEPSINDPSNIKRTWSPTLSGGRWAVFIQEGAAWTDITVFHQTKIFAPQTAGIEKLTPAAA</sequence>
<evidence type="ECO:0000313" key="2">
    <source>
        <dbReference type="Proteomes" id="UP001476282"/>
    </source>
</evidence>
<reference evidence="1 2" key="1">
    <citation type="submission" date="2024-02" db="EMBL/GenBank/DDBJ databases">
        <title>Haloferula sargassicola NBRC 104335.</title>
        <authorList>
            <person name="Ichikawa N."/>
            <person name="Katano-Makiyama Y."/>
            <person name="Hidaka K."/>
        </authorList>
    </citation>
    <scope>NUCLEOTIDE SEQUENCE [LARGE SCALE GENOMIC DNA]</scope>
    <source>
        <strain evidence="1 2">NBRC 104335</strain>
    </source>
</reference>
<evidence type="ECO:0008006" key="3">
    <source>
        <dbReference type="Google" id="ProtNLM"/>
    </source>
</evidence>
<proteinExistence type="predicted"/>
<dbReference type="InterPro" id="IPR053738">
    <property type="entry name" value="Lambda_capsid_assembly"/>
</dbReference>
<dbReference type="Proteomes" id="UP001476282">
    <property type="component" value="Unassembled WGS sequence"/>
</dbReference>